<dbReference type="Proteomes" id="UP000326711">
    <property type="component" value="Chromosome"/>
</dbReference>
<evidence type="ECO:0000313" key="2">
    <source>
        <dbReference type="EMBL" id="QFQ02139.1"/>
    </source>
</evidence>
<keyword evidence="3" id="KW-1185">Reference proteome</keyword>
<dbReference type="KEGG" id="cuo:CUROG_03800"/>
<protein>
    <recommendedName>
        <fullName evidence="1">SAV-6107-like HEPN domain-containing protein</fullName>
    </recommendedName>
</protein>
<feature type="domain" description="SAV-6107-like HEPN" evidence="1">
    <location>
        <begin position="37"/>
        <end position="123"/>
    </location>
</feature>
<dbReference type="RefSeq" id="WP_151902539.1">
    <property type="nucleotide sequence ID" value="NZ_CP045032.1"/>
</dbReference>
<dbReference type="Pfam" id="PF18726">
    <property type="entry name" value="HEPN_SAV_6107"/>
    <property type="match status" value="1"/>
</dbReference>
<gene>
    <name evidence="2" type="ORF">CUROG_03800</name>
</gene>
<dbReference type="AlphaFoldDB" id="A0A5J6Z9Y1"/>
<name>A0A5J6Z9Y1_9CORY</name>
<dbReference type="EMBL" id="CP045032">
    <property type="protein sequence ID" value="QFQ02139.1"/>
    <property type="molecule type" value="Genomic_DNA"/>
</dbReference>
<dbReference type="InterPro" id="IPR040891">
    <property type="entry name" value="HEPN_SAV_6107"/>
</dbReference>
<proteinExistence type="predicted"/>
<evidence type="ECO:0000259" key="1">
    <source>
        <dbReference type="Pfam" id="PF18726"/>
    </source>
</evidence>
<sequence length="135" mass="15418">MATVQRIRGSIRPSARAFVEEAERQLERSRMANSCEESVVYSYRAALRAAGALIEWAMRKRKRRPSGSAWAKLRALDPSLGDWANRFETHARLASRAEMGLERGLHPMVAERLYEQACELVDLARERTDYLPKIA</sequence>
<evidence type="ECO:0000313" key="3">
    <source>
        <dbReference type="Proteomes" id="UP000326711"/>
    </source>
</evidence>
<accession>A0A5J6Z9Y1</accession>
<dbReference type="OrthoDB" id="4406377at2"/>
<reference evidence="3" key="1">
    <citation type="submission" date="2019-10" db="EMBL/GenBank/DDBJ databases">
        <title>Complete genome sequence of Corynebacterium urogenitalis DSM 108747, isolated from the genital tract of a cow.</title>
        <authorList>
            <person name="Ruckert C."/>
            <person name="Ballas P."/>
            <person name="Wagener K."/>
            <person name="Drillich M."/>
            <person name="Kaempfer P."/>
            <person name="Busse H.-J."/>
            <person name="Ehling-Schulz M."/>
        </authorList>
    </citation>
    <scope>NUCLEOTIDE SEQUENCE [LARGE SCALE GENOMIC DNA]</scope>
    <source>
        <strain evidence="3">LMM 1652</strain>
    </source>
</reference>
<organism evidence="2 3">
    <name type="scientific">Corynebacterium urogenitale</name>
    <dbReference type="NCBI Taxonomy" id="2487892"/>
    <lineage>
        <taxon>Bacteria</taxon>
        <taxon>Bacillati</taxon>
        <taxon>Actinomycetota</taxon>
        <taxon>Actinomycetes</taxon>
        <taxon>Mycobacteriales</taxon>
        <taxon>Corynebacteriaceae</taxon>
        <taxon>Corynebacterium</taxon>
    </lineage>
</organism>